<dbReference type="EMBL" id="FOCI01000002">
    <property type="protein sequence ID" value="SEM60781.1"/>
    <property type="molecule type" value="Genomic_DNA"/>
</dbReference>
<protein>
    <recommendedName>
        <fullName evidence="3">Flagellar protein</fullName>
    </recommendedName>
</protein>
<dbReference type="STRING" id="245187.SAMN04488003_10289"/>
<dbReference type="Pfam" id="PF06748">
    <property type="entry name" value="DUF1217"/>
    <property type="match status" value="1"/>
</dbReference>
<name>A0A1H7ZR81_9RHOB</name>
<evidence type="ECO:0000313" key="2">
    <source>
        <dbReference type="Proteomes" id="UP000199585"/>
    </source>
</evidence>
<evidence type="ECO:0008006" key="3">
    <source>
        <dbReference type="Google" id="ProtNLM"/>
    </source>
</evidence>
<accession>A0A1H7ZR81</accession>
<dbReference type="OrthoDB" id="7824597at2"/>
<dbReference type="InterPro" id="IPR010626">
    <property type="entry name" value="DUF1217"/>
</dbReference>
<proteinExistence type="predicted"/>
<dbReference type="AlphaFoldDB" id="A0A1H7ZR81"/>
<dbReference type="SUPFAM" id="SSF158837">
    <property type="entry name" value="AGR C 984p-like"/>
    <property type="match status" value="1"/>
</dbReference>
<evidence type="ECO:0000313" key="1">
    <source>
        <dbReference type="EMBL" id="SEM60781.1"/>
    </source>
</evidence>
<gene>
    <name evidence="1" type="ORF">SAMN04488003_10289</name>
</gene>
<reference evidence="1 2" key="1">
    <citation type="submission" date="2016-10" db="EMBL/GenBank/DDBJ databases">
        <authorList>
            <person name="de Groot N.N."/>
        </authorList>
    </citation>
    <scope>NUCLEOTIDE SEQUENCE [LARGE SCALE GENOMIC DNA]</scope>
    <source>
        <strain evidence="1 2">DSM 16213</strain>
    </source>
</reference>
<sequence length="267" mass="28953">MNFQPVLPLAGYGGWRFLQRTLESQQATFAESAPVKRATDQFRERIGAIQTADDLVADRQLLQVALGAFGLDDDINNRFFIAKVLSEGTGSNAALSARLADKRYAAFSAEFGLGEGQTPRTALPGFAERIINRYESRQFERAVGDQDNDLRSALNLTNGLRDIVSGSGSNTARWFSIMGDPPVRAVIETALGLPASIGRLDIDRQLDMFKDRARATFGTDAVADLTDPASQEKLIRLFLIRSEASASAATSNGAIALTLLQNTLRPA</sequence>
<keyword evidence="2" id="KW-1185">Reference proteome</keyword>
<organism evidence="1 2">
    <name type="scientific">Loktanella fryxellensis</name>
    <dbReference type="NCBI Taxonomy" id="245187"/>
    <lineage>
        <taxon>Bacteria</taxon>
        <taxon>Pseudomonadati</taxon>
        <taxon>Pseudomonadota</taxon>
        <taxon>Alphaproteobacteria</taxon>
        <taxon>Rhodobacterales</taxon>
        <taxon>Roseobacteraceae</taxon>
        <taxon>Loktanella</taxon>
    </lineage>
</organism>
<dbReference type="Proteomes" id="UP000199585">
    <property type="component" value="Unassembled WGS sequence"/>
</dbReference>
<dbReference type="InterPro" id="IPR023157">
    <property type="entry name" value="AGR-C-984p-like_sf"/>
</dbReference>
<dbReference type="RefSeq" id="WP_089898511.1">
    <property type="nucleotide sequence ID" value="NZ_FOCI01000002.1"/>
</dbReference>
<dbReference type="Gene3D" id="1.10.3700.10">
    <property type="entry name" value="AGR C 984p-like"/>
    <property type="match status" value="1"/>
</dbReference>